<keyword evidence="9 11" id="KW-1015">Disulfide bond</keyword>
<keyword evidence="8 11" id="KW-0238">DNA-binding</keyword>
<comment type="subcellular location">
    <subcellularLocation>
        <location evidence="1 11">Cytoplasm</location>
    </subcellularLocation>
</comment>
<evidence type="ECO:0000256" key="6">
    <source>
        <dbReference type="ARBA" id="ARBA00023014"/>
    </source>
</evidence>
<dbReference type="InterPro" id="IPR003482">
    <property type="entry name" value="Whib"/>
</dbReference>
<keyword evidence="15" id="KW-1185">Reference proteome</keyword>
<feature type="binding site" evidence="11">
    <location>
        <position position="60"/>
    </location>
    <ligand>
        <name>[4Fe-4S] cluster</name>
        <dbReference type="ChEBI" id="CHEBI:49883"/>
    </ligand>
</feature>
<dbReference type="InterPro" id="IPR034768">
    <property type="entry name" value="4FE4S_WBL"/>
</dbReference>
<evidence type="ECO:0000256" key="3">
    <source>
        <dbReference type="ARBA" id="ARBA00022485"/>
    </source>
</evidence>
<feature type="domain" description="4Fe-4S Wbl-type" evidence="13">
    <location>
        <begin position="22"/>
        <end position="83"/>
    </location>
</feature>
<evidence type="ECO:0000259" key="13">
    <source>
        <dbReference type="PROSITE" id="PS51674"/>
    </source>
</evidence>
<comment type="PTM">
    <text evidence="11">The Fe-S cluster can be nitrosylated by nitric oxide (NO).</text>
</comment>
<evidence type="ECO:0000256" key="7">
    <source>
        <dbReference type="ARBA" id="ARBA00023015"/>
    </source>
</evidence>
<reference evidence="14 15" key="1">
    <citation type="journal article" date="2019" name="Int. J. Syst. Evol. Microbiol.">
        <title>The Global Catalogue of Microorganisms (GCM) 10K type strain sequencing project: providing services to taxonomists for standard genome sequencing and annotation.</title>
        <authorList>
            <consortium name="The Broad Institute Genomics Platform"/>
            <consortium name="The Broad Institute Genome Sequencing Center for Infectious Disease"/>
            <person name="Wu L."/>
            <person name="Ma J."/>
        </authorList>
    </citation>
    <scope>NUCLEOTIDE SEQUENCE [LARGE SCALE GENOMIC DNA]</scope>
    <source>
        <strain evidence="14 15">JCM 15481</strain>
    </source>
</reference>
<feature type="binding site" evidence="11">
    <location>
        <position position="23"/>
    </location>
    <ligand>
        <name>[4Fe-4S] cluster</name>
        <dbReference type="ChEBI" id="CHEBI:49883"/>
    </ligand>
</feature>
<comment type="PTM">
    <text evidence="11">Upon Fe-S cluster removal intramolecular disulfide bonds are formed.</text>
</comment>
<keyword evidence="5 11" id="KW-0408">Iron</keyword>
<evidence type="ECO:0000256" key="2">
    <source>
        <dbReference type="ARBA" id="ARBA00006597"/>
    </source>
</evidence>
<evidence type="ECO:0000256" key="12">
    <source>
        <dbReference type="SAM" id="MobiDB-lite"/>
    </source>
</evidence>
<sequence>MSSYTGRVPDSERPHHWRDDAACRDEDPDLFFPVGNTGPFLLQIEEAKAVCRRCPVSADCLAYALDTNQAGVWGAMSDDDRRLLKRRRARRAAIAAAAAVQEEAPECGTVEAYELHRRRHQAIDTACRLAHLEAEAEQEDREVAAS</sequence>
<evidence type="ECO:0000256" key="11">
    <source>
        <dbReference type="HAMAP-Rule" id="MF_01479"/>
    </source>
</evidence>
<keyword evidence="3 11" id="KW-0004">4Fe-4S</keyword>
<protein>
    <recommendedName>
        <fullName evidence="11">Transcriptional regulator WhiB</fullName>
    </recommendedName>
</protein>
<dbReference type="PROSITE" id="PS51674">
    <property type="entry name" value="4FE4S_WBL"/>
    <property type="match status" value="1"/>
</dbReference>
<comment type="similarity">
    <text evidence="2 11">Belongs to the WhiB family.</text>
</comment>
<comment type="function">
    <text evidence="11">Acts as a transcriptional regulator. Probably redox-responsive. The apo- but not holo-form probably binds DNA.</text>
</comment>
<evidence type="ECO:0000256" key="10">
    <source>
        <dbReference type="ARBA" id="ARBA00023163"/>
    </source>
</evidence>
<evidence type="ECO:0000256" key="4">
    <source>
        <dbReference type="ARBA" id="ARBA00022723"/>
    </source>
</evidence>
<keyword evidence="6 11" id="KW-0411">Iron-sulfur</keyword>
<proteinExistence type="inferred from homology"/>
<feature type="compositionally biased region" description="Basic and acidic residues" evidence="12">
    <location>
        <begin position="9"/>
        <end position="20"/>
    </location>
</feature>
<dbReference type="Proteomes" id="UP001500443">
    <property type="component" value="Unassembled WGS sequence"/>
</dbReference>
<organism evidence="14 15">
    <name type="scientific">Streptomyces synnematoformans</name>
    <dbReference type="NCBI Taxonomy" id="415721"/>
    <lineage>
        <taxon>Bacteria</taxon>
        <taxon>Bacillati</taxon>
        <taxon>Actinomycetota</taxon>
        <taxon>Actinomycetes</taxon>
        <taxon>Kitasatosporales</taxon>
        <taxon>Streptomycetaceae</taxon>
        <taxon>Streptomyces</taxon>
    </lineage>
</organism>
<evidence type="ECO:0000256" key="8">
    <source>
        <dbReference type="ARBA" id="ARBA00023125"/>
    </source>
</evidence>
<evidence type="ECO:0000256" key="9">
    <source>
        <dbReference type="ARBA" id="ARBA00023157"/>
    </source>
</evidence>
<dbReference type="EMBL" id="BAAAPF010000003">
    <property type="protein sequence ID" value="GAA2107735.1"/>
    <property type="molecule type" value="Genomic_DNA"/>
</dbReference>
<keyword evidence="10 11" id="KW-0804">Transcription</keyword>
<keyword evidence="7 11" id="KW-0805">Transcription regulation</keyword>
<gene>
    <name evidence="11" type="primary">whiB</name>
    <name evidence="14" type="ORF">GCM10009802_03040</name>
</gene>
<dbReference type="PANTHER" id="PTHR38839:SF6">
    <property type="entry name" value="TRANSCRIPTIONAL REGULATOR WHIB1"/>
    <property type="match status" value="1"/>
</dbReference>
<dbReference type="HAMAP" id="MF_01479">
    <property type="entry name" value="WhiB"/>
    <property type="match status" value="1"/>
</dbReference>
<keyword evidence="11" id="KW-0963">Cytoplasm</keyword>
<comment type="cofactor">
    <cofactor evidence="11">
        <name>[4Fe-4S] cluster</name>
        <dbReference type="ChEBI" id="CHEBI:49883"/>
    </cofactor>
    <text evidence="11">Binds 1 [4Fe-4S] cluster per subunit. Following nitrosylation of the [4Fe-4S] cluster binds 1 [4Fe-8(NO)] cluster per subunit.</text>
</comment>
<feature type="binding site" evidence="11">
    <location>
        <position position="51"/>
    </location>
    <ligand>
        <name>[4Fe-4S] cluster</name>
        <dbReference type="ChEBI" id="CHEBI:49883"/>
    </ligand>
</feature>
<dbReference type="PANTHER" id="PTHR38839">
    <property type="entry name" value="TRANSCRIPTIONAL REGULATOR WHID-RELATED"/>
    <property type="match status" value="1"/>
</dbReference>
<evidence type="ECO:0000313" key="15">
    <source>
        <dbReference type="Proteomes" id="UP001500443"/>
    </source>
</evidence>
<feature type="binding site" evidence="11">
    <location>
        <position position="54"/>
    </location>
    <ligand>
        <name>[4Fe-4S] cluster</name>
        <dbReference type="ChEBI" id="CHEBI:49883"/>
    </ligand>
</feature>
<feature type="region of interest" description="Disordered" evidence="12">
    <location>
        <begin position="1"/>
        <end position="20"/>
    </location>
</feature>
<evidence type="ECO:0000313" key="14">
    <source>
        <dbReference type="EMBL" id="GAA2107735.1"/>
    </source>
</evidence>
<evidence type="ECO:0000256" key="5">
    <source>
        <dbReference type="ARBA" id="ARBA00023004"/>
    </source>
</evidence>
<comment type="caution">
    <text evidence="14">The sequence shown here is derived from an EMBL/GenBank/DDBJ whole genome shotgun (WGS) entry which is preliminary data.</text>
</comment>
<name>A0ABN2XCV9_9ACTN</name>
<dbReference type="Pfam" id="PF02467">
    <property type="entry name" value="Whib"/>
    <property type="match status" value="1"/>
</dbReference>
<keyword evidence="4 11" id="KW-0479">Metal-binding</keyword>
<evidence type="ECO:0000256" key="1">
    <source>
        <dbReference type="ARBA" id="ARBA00004496"/>
    </source>
</evidence>
<accession>A0ABN2XCV9</accession>